<evidence type="ECO:0000256" key="1">
    <source>
        <dbReference type="SAM" id="MobiDB-lite"/>
    </source>
</evidence>
<keyword evidence="2" id="KW-0812">Transmembrane</keyword>
<feature type="region of interest" description="Disordered" evidence="1">
    <location>
        <begin position="355"/>
        <end position="374"/>
    </location>
</feature>
<dbReference type="Proteomes" id="UP000709295">
    <property type="component" value="Unassembled WGS sequence"/>
</dbReference>
<keyword evidence="2" id="KW-0472">Membrane</keyword>
<proteinExistence type="predicted"/>
<dbReference type="InterPro" id="IPR052613">
    <property type="entry name" value="LicD_transferase"/>
</dbReference>
<accession>A0A8J5IRS3</accession>
<comment type="caution">
    <text evidence="3">The sequence shown here is derived from an EMBL/GenBank/DDBJ whole genome shotgun (WGS) entry which is preliminary data.</text>
</comment>
<keyword evidence="4" id="KW-1185">Reference proteome</keyword>
<keyword evidence="2" id="KW-1133">Transmembrane helix</keyword>
<gene>
    <name evidence="3" type="ORF">JG688_00016596</name>
</gene>
<name>A0A8J5IRS3_9STRA</name>
<dbReference type="EMBL" id="JAENGY010002128">
    <property type="protein sequence ID" value="KAG6945348.1"/>
    <property type="molecule type" value="Genomic_DNA"/>
</dbReference>
<organism evidence="3 4">
    <name type="scientific">Phytophthora aleatoria</name>
    <dbReference type="NCBI Taxonomy" id="2496075"/>
    <lineage>
        <taxon>Eukaryota</taxon>
        <taxon>Sar</taxon>
        <taxon>Stramenopiles</taxon>
        <taxon>Oomycota</taxon>
        <taxon>Peronosporomycetes</taxon>
        <taxon>Peronosporales</taxon>
        <taxon>Peronosporaceae</taxon>
        <taxon>Phytophthora</taxon>
    </lineage>
</organism>
<reference evidence="3" key="1">
    <citation type="submission" date="2021-01" db="EMBL/GenBank/DDBJ databases">
        <title>Phytophthora aleatoria, a newly-described species from Pinus radiata is distinct from Phytophthora cactorum isolates based on comparative genomics.</title>
        <authorList>
            <person name="Mcdougal R."/>
            <person name="Panda P."/>
            <person name="Williams N."/>
            <person name="Studholme D.J."/>
        </authorList>
    </citation>
    <scope>NUCLEOTIDE SEQUENCE</scope>
    <source>
        <strain evidence="3">NZFS 4037</strain>
    </source>
</reference>
<dbReference type="PANTHER" id="PTHR13627:SF33">
    <property type="entry name" value="LICD FAMILY PROTEIN"/>
    <property type="match status" value="1"/>
</dbReference>
<feature type="transmembrane region" description="Helical" evidence="2">
    <location>
        <begin position="67"/>
        <end position="87"/>
    </location>
</feature>
<feature type="transmembrane region" description="Helical" evidence="2">
    <location>
        <begin position="7"/>
        <end position="29"/>
    </location>
</feature>
<protein>
    <submittedName>
        <fullName evidence="3">Uncharacterized protein</fullName>
    </submittedName>
</protein>
<evidence type="ECO:0000256" key="2">
    <source>
        <dbReference type="SAM" id="Phobius"/>
    </source>
</evidence>
<dbReference type="AlphaFoldDB" id="A0A8J5IRS3"/>
<sequence>MVYHETALTIGQASCCRLVSFILLLWAWYGGEMDKKLEDEDTKVQTHRVKVRWSLARVFNDVTTGVTASPVVVLMVIGLLVFMETLINYTPTVSTMRGHACSPKVLDANNIEYQSGHRYYAGLREIGALPPPQMTGDHAKLCSKMSRLQAKYEYCLPISGRKDTPFCSAADRMNLLNVKNETICYASVLHMLMLEVYEELQTTKNMPFLAFGSLLGAVRNQSMIPFTEDVDIGYVGDMVAAERVKLALRRKGYHMFYLDIWRVCVAPTHPLAGHLYDPSLPISDSFAVPYVDLYKMTQTESGDWDMQEMEGSNGRILPYKKVWPFSLVKINGMAFETVRDPDFFLTEAYGLDYMTPKPRNESPESLEPEAPKYP</sequence>
<evidence type="ECO:0000313" key="3">
    <source>
        <dbReference type="EMBL" id="KAG6945348.1"/>
    </source>
</evidence>
<evidence type="ECO:0000313" key="4">
    <source>
        <dbReference type="Proteomes" id="UP000709295"/>
    </source>
</evidence>
<dbReference type="PANTHER" id="PTHR13627">
    <property type="entry name" value="FUKUTIN RELATED PROTEIN"/>
    <property type="match status" value="1"/>
</dbReference>